<evidence type="ECO:0000256" key="1">
    <source>
        <dbReference type="SAM" id="Phobius"/>
    </source>
</evidence>
<keyword evidence="1" id="KW-0472">Membrane</keyword>
<dbReference type="AlphaFoldDB" id="A0A7Y9JCD8"/>
<proteinExistence type="predicted"/>
<feature type="transmembrane region" description="Helical" evidence="1">
    <location>
        <begin position="80"/>
        <end position="98"/>
    </location>
</feature>
<accession>A0A7Y9JCD8</accession>
<organism evidence="3 4">
    <name type="scientific">Nocardioides panaciterrulae</name>
    <dbReference type="NCBI Taxonomy" id="661492"/>
    <lineage>
        <taxon>Bacteria</taxon>
        <taxon>Bacillati</taxon>
        <taxon>Actinomycetota</taxon>
        <taxon>Actinomycetes</taxon>
        <taxon>Propionibacteriales</taxon>
        <taxon>Nocardioidaceae</taxon>
        <taxon>Nocardioides</taxon>
    </lineage>
</organism>
<dbReference type="Proteomes" id="UP000535511">
    <property type="component" value="Unassembled WGS sequence"/>
</dbReference>
<dbReference type="Pfam" id="PF00561">
    <property type="entry name" value="Abhydrolase_1"/>
    <property type="match status" value="1"/>
</dbReference>
<dbReference type="PANTHER" id="PTHR43433:SF5">
    <property type="entry name" value="AB HYDROLASE-1 DOMAIN-CONTAINING PROTEIN"/>
    <property type="match status" value="1"/>
</dbReference>
<dbReference type="EMBL" id="JACCBG010000001">
    <property type="protein sequence ID" value="NYD42159.1"/>
    <property type="molecule type" value="Genomic_DNA"/>
</dbReference>
<keyword evidence="4" id="KW-1185">Reference proteome</keyword>
<evidence type="ECO:0000313" key="3">
    <source>
        <dbReference type="EMBL" id="NYD42159.1"/>
    </source>
</evidence>
<keyword evidence="1" id="KW-1133">Transmembrane helix</keyword>
<dbReference type="PANTHER" id="PTHR43433">
    <property type="entry name" value="HYDROLASE, ALPHA/BETA FOLD FAMILY PROTEIN"/>
    <property type="match status" value="1"/>
</dbReference>
<feature type="transmembrane region" description="Helical" evidence="1">
    <location>
        <begin position="53"/>
        <end position="74"/>
    </location>
</feature>
<dbReference type="RefSeq" id="WP_218851444.1">
    <property type="nucleotide sequence ID" value="NZ_JACCBG010000001.1"/>
</dbReference>
<protein>
    <submittedName>
        <fullName evidence="3">Pimeloyl-ACP methyl ester carboxylesterase</fullName>
    </submittedName>
</protein>
<dbReference type="GO" id="GO:0003824">
    <property type="term" value="F:catalytic activity"/>
    <property type="evidence" value="ECO:0007669"/>
    <property type="project" value="UniProtKB-ARBA"/>
</dbReference>
<sequence length="425" mass="44447">MTGSVAALLLVAVPFIPVEESAITGAVLCGFALGWTVLLLLSQRFTDQPQRWAAVPALVMGLGGLLLLAFGSAMREVLSWVWPPLLLALVVWMVVRVRRDMGSRGGRVQLYLVFTILALCAVGGGWQTVREAADPNPYLGSGRLIDVGGYQLRLACAGSGSPTVVLEPGAGGTSASMGWIAPAVAAQTRVCVYDRAGRGGSQAADRPQDGARIATDLHTLLHRAGVSGPYVLAGHSFGGLYVRIFAAHYPHEVAGLVLIDSTASSEPAESVIPSTGGEGSYDAVGRVSVLASLTARVGLTRLYGELAGGSLPARSEEQLRFDAAQAATVRSTAEEYLRAGDSCQEAASLRDFGDKPLVVITAGGHPASWMTAQNRTTTLSANSVHRVIPGASHQGLLDERQYAVDTAQAILNVVDSSRSGQPLRP</sequence>
<dbReference type="InterPro" id="IPR050471">
    <property type="entry name" value="AB_hydrolase"/>
</dbReference>
<evidence type="ECO:0000259" key="2">
    <source>
        <dbReference type="Pfam" id="PF00561"/>
    </source>
</evidence>
<feature type="transmembrane region" description="Helical" evidence="1">
    <location>
        <begin position="110"/>
        <end position="129"/>
    </location>
</feature>
<dbReference type="Gene3D" id="3.40.50.1820">
    <property type="entry name" value="alpha/beta hydrolase"/>
    <property type="match status" value="1"/>
</dbReference>
<gene>
    <name evidence="3" type="ORF">BJZ21_002242</name>
</gene>
<dbReference type="SUPFAM" id="SSF53474">
    <property type="entry name" value="alpha/beta-Hydrolases"/>
    <property type="match status" value="1"/>
</dbReference>
<comment type="caution">
    <text evidence="3">The sequence shown here is derived from an EMBL/GenBank/DDBJ whole genome shotgun (WGS) entry which is preliminary data.</text>
</comment>
<reference evidence="3 4" key="1">
    <citation type="submission" date="2020-07" db="EMBL/GenBank/DDBJ databases">
        <title>Sequencing the genomes of 1000 actinobacteria strains.</title>
        <authorList>
            <person name="Klenk H.-P."/>
        </authorList>
    </citation>
    <scope>NUCLEOTIDE SEQUENCE [LARGE SCALE GENOMIC DNA]</scope>
    <source>
        <strain evidence="3 4">DSM 21350</strain>
    </source>
</reference>
<feature type="domain" description="AB hydrolase-1" evidence="2">
    <location>
        <begin position="162"/>
        <end position="395"/>
    </location>
</feature>
<dbReference type="InterPro" id="IPR029058">
    <property type="entry name" value="AB_hydrolase_fold"/>
</dbReference>
<feature type="transmembrane region" description="Helical" evidence="1">
    <location>
        <begin position="24"/>
        <end position="41"/>
    </location>
</feature>
<dbReference type="InterPro" id="IPR000073">
    <property type="entry name" value="AB_hydrolase_1"/>
</dbReference>
<name>A0A7Y9JCD8_9ACTN</name>
<keyword evidence="1" id="KW-0812">Transmembrane</keyword>
<evidence type="ECO:0000313" key="4">
    <source>
        <dbReference type="Proteomes" id="UP000535511"/>
    </source>
</evidence>